<keyword evidence="3" id="KW-1185">Reference proteome</keyword>
<feature type="region of interest" description="Disordered" evidence="1">
    <location>
        <begin position="99"/>
        <end position="131"/>
    </location>
</feature>
<organism evidence="2 3">
    <name type="scientific">Clytia hemisphaerica</name>
    <dbReference type="NCBI Taxonomy" id="252671"/>
    <lineage>
        <taxon>Eukaryota</taxon>
        <taxon>Metazoa</taxon>
        <taxon>Cnidaria</taxon>
        <taxon>Hydrozoa</taxon>
        <taxon>Hydroidolina</taxon>
        <taxon>Leptothecata</taxon>
        <taxon>Obeliida</taxon>
        <taxon>Clytiidae</taxon>
        <taxon>Clytia</taxon>
    </lineage>
</organism>
<sequence length="131" mass="15732">MKSWMSHLDFSRWNFVWFSRLKMPADLLKIRLRDMKLPKIDSHEEHVLISSSRGNRISYKSDEKLRFQVNVNRLLNVKSYLHGVMENEGHHNEYFPRLYPSKQKQMKHSGLNSRPPMNTTKLPPIHRPEHK</sequence>
<evidence type="ECO:0000313" key="3">
    <source>
        <dbReference type="Proteomes" id="UP000594262"/>
    </source>
</evidence>
<proteinExistence type="predicted"/>
<reference evidence="2" key="1">
    <citation type="submission" date="2021-01" db="UniProtKB">
        <authorList>
            <consortium name="EnsemblMetazoa"/>
        </authorList>
    </citation>
    <scope>IDENTIFICATION</scope>
</reference>
<dbReference type="EnsemblMetazoa" id="CLYHEMT025434.1">
    <property type="protein sequence ID" value="CLYHEMP025434.1"/>
    <property type="gene ID" value="CLYHEMG025434"/>
</dbReference>
<evidence type="ECO:0000313" key="2">
    <source>
        <dbReference type="EnsemblMetazoa" id="CLYHEMP025434.1"/>
    </source>
</evidence>
<feature type="compositionally biased region" description="Polar residues" evidence="1">
    <location>
        <begin position="110"/>
        <end position="121"/>
    </location>
</feature>
<dbReference type="AlphaFoldDB" id="A0A7M5XKS8"/>
<name>A0A7M5XKS8_9CNID</name>
<accession>A0A7M5XKS8</accession>
<evidence type="ECO:0000256" key="1">
    <source>
        <dbReference type="SAM" id="MobiDB-lite"/>
    </source>
</evidence>
<protein>
    <submittedName>
        <fullName evidence="2">Uncharacterized protein</fullName>
    </submittedName>
</protein>
<dbReference type="Proteomes" id="UP000594262">
    <property type="component" value="Unplaced"/>
</dbReference>